<feature type="region of interest" description="Disordered" evidence="1">
    <location>
        <begin position="92"/>
        <end position="172"/>
    </location>
</feature>
<feature type="compositionally biased region" description="Basic and acidic residues" evidence="1">
    <location>
        <begin position="153"/>
        <end position="172"/>
    </location>
</feature>
<evidence type="ECO:0000313" key="3">
    <source>
        <dbReference type="Proteomes" id="UP000006048"/>
    </source>
</evidence>
<dbReference type="STRING" id="869212.Turpa_1944"/>
<dbReference type="RefSeq" id="WP_014803098.1">
    <property type="nucleotide sequence ID" value="NC_018020.1"/>
</dbReference>
<protein>
    <submittedName>
        <fullName evidence="2">Uncharacterized protein</fullName>
    </submittedName>
</protein>
<dbReference type="Proteomes" id="UP000006048">
    <property type="component" value="Chromosome"/>
</dbReference>
<sequence length="301" mass="33152">MAKARKSTASDARFEEFLQEQFKQLRAELDKFEPTRNGVDGKLLQLPQSKAAGSTFWKKVDSWRYGIAASVLLAVAVPTVIQMNREQRSAVVQATSPMTEKAAENKPDRPTGTVIPETDHVEREEADESRPSVARKKSTAPKLAASKPTPTKEAADLREQKDAAGGMAKREIPEDVMAAAEAAPIAKGRALASVGERAPREESPRAVPVAPAAPAMADKAEEKKSANVASRSAPIPDAQFKLKQERIAEEEKAEMEKLWKEFEKDPKAFHQDAKRSARLRTLLARHDTKARARRLKTELAQ</sequence>
<accession>I4B5N4</accession>
<reference evidence="2 3" key="1">
    <citation type="submission" date="2012-06" db="EMBL/GenBank/DDBJ databases">
        <title>The complete chromosome of genome of Turneriella parva DSM 21527.</title>
        <authorList>
            <consortium name="US DOE Joint Genome Institute (JGI-PGF)"/>
            <person name="Lucas S."/>
            <person name="Han J."/>
            <person name="Lapidus A."/>
            <person name="Bruce D."/>
            <person name="Goodwin L."/>
            <person name="Pitluck S."/>
            <person name="Peters L."/>
            <person name="Kyrpides N."/>
            <person name="Mavromatis K."/>
            <person name="Ivanova N."/>
            <person name="Mikhailova N."/>
            <person name="Chertkov O."/>
            <person name="Detter J.C."/>
            <person name="Tapia R."/>
            <person name="Han C."/>
            <person name="Land M."/>
            <person name="Hauser L."/>
            <person name="Markowitz V."/>
            <person name="Cheng J.-F."/>
            <person name="Hugenholtz P."/>
            <person name="Woyke T."/>
            <person name="Wu D."/>
            <person name="Gronow S."/>
            <person name="Wellnitz S."/>
            <person name="Brambilla E."/>
            <person name="Klenk H.-P."/>
            <person name="Eisen J.A."/>
        </authorList>
    </citation>
    <scope>NUCLEOTIDE SEQUENCE [LARGE SCALE GENOMIC DNA]</scope>
    <source>
        <strain evidence="3">ATCC BAA-1111 / DSM 21527 / NCTC 11395 / H</strain>
    </source>
</reference>
<feature type="compositionally biased region" description="Low complexity" evidence="1">
    <location>
        <begin position="205"/>
        <end position="217"/>
    </location>
</feature>
<dbReference type="AlphaFoldDB" id="I4B5N4"/>
<name>I4B5N4_TURPD</name>
<dbReference type="KEGG" id="tpx:Turpa_1944"/>
<dbReference type="HOGENOM" id="CLU_924203_0_0_12"/>
<evidence type="ECO:0000256" key="1">
    <source>
        <dbReference type="SAM" id="MobiDB-lite"/>
    </source>
</evidence>
<feature type="region of interest" description="Disordered" evidence="1">
    <location>
        <begin position="191"/>
        <end position="232"/>
    </location>
</feature>
<gene>
    <name evidence="2" type="ordered locus">Turpa_1944</name>
</gene>
<keyword evidence="3" id="KW-1185">Reference proteome</keyword>
<organism evidence="2 3">
    <name type="scientific">Turneriella parva (strain ATCC BAA-1111 / DSM 21527 / NCTC 11395 / H)</name>
    <name type="common">Leptospira parva</name>
    <dbReference type="NCBI Taxonomy" id="869212"/>
    <lineage>
        <taxon>Bacteria</taxon>
        <taxon>Pseudomonadati</taxon>
        <taxon>Spirochaetota</taxon>
        <taxon>Spirochaetia</taxon>
        <taxon>Leptospirales</taxon>
        <taxon>Leptospiraceae</taxon>
        <taxon>Turneriella</taxon>
    </lineage>
</organism>
<evidence type="ECO:0000313" key="2">
    <source>
        <dbReference type="EMBL" id="AFM12591.1"/>
    </source>
</evidence>
<dbReference type="EMBL" id="CP002959">
    <property type="protein sequence ID" value="AFM12591.1"/>
    <property type="molecule type" value="Genomic_DNA"/>
</dbReference>
<proteinExistence type="predicted"/>
<dbReference type="PATRIC" id="fig|869212.3.peg.1947"/>